<dbReference type="InterPro" id="IPR011701">
    <property type="entry name" value="MFS"/>
</dbReference>
<dbReference type="STRING" id="1166018.FAES_2967"/>
<dbReference type="RefSeq" id="WP_015332075.1">
    <property type="nucleotide sequence ID" value="NC_020054.1"/>
</dbReference>
<keyword evidence="5 7" id="KW-1133">Transmembrane helix</keyword>
<dbReference type="InterPro" id="IPR020846">
    <property type="entry name" value="MFS_dom"/>
</dbReference>
<organism evidence="9 10">
    <name type="scientific">Fibrella aestuarina BUZ 2</name>
    <dbReference type="NCBI Taxonomy" id="1166018"/>
    <lineage>
        <taxon>Bacteria</taxon>
        <taxon>Pseudomonadati</taxon>
        <taxon>Bacteroidota</taxon>
        <taxon>Cytophagia</taxon>
        <taxon>Cytophagales</taxon>
        <taxon>Spirosomataceae</taxon>
        <taxon>Fibrella</taxon>
    </lineage>
</organism>
<dbReference type="Gene3D" id="1.20.1250.20">
    <property type="entry name" value="MFS general substrate transporter like domains"/>
    <property type="match status" value="1"/>
</dbReference>
<evidence type="ECO:0000256" key="2">
    <source>
        <dbReference type="ARBA" id="ARBA00022448"/>
    </source>
</evidence>
<keyword evidence="4 7" id="KW-0812">Transmembrane</keyword>
<dbReference type="PANTHER" id="PTHR23517">
    <property type="entry name" value="RESISTANCE PROTEIN MDTM, PUTATIVE-RELATED-RELATED"/>
    <property type="match status" value="1"/>
</dbReference>
<feature type="transmembrane region" description="Helical" evidence="7">
    <location>
        <begin position="255"/>
        <end position="276"/>
    </location>
</feature>
<keyword evidence="6 7" id="KW-0472">Membrane</keyword>
<dbReference type="PROSITE" id="PS50850">
    <property type="entry name" value="MFS"/>
    <property type="match status" value="1"/>
</dbReference>
<feature type="transmembrane region" description="Helical" evidence="7">
    <location>
        <begin position="77"/>
        <end position="97"/>
    </location>
</feature>
<dbReference type="HOGENOM" id="CLU_001265_60_4_10"/>
<dbReference type="GO" id="GO:0005886">
    <property type="term" value="C:plasma membrane"/>
    <property type="evidence" value="ECO:0007669"/>
    <property type="project" value="UniProtKB-SubCell"/>
</dbReference>
<feature type="transmembrane region" description="Helical" evidence="7">
    <location>
        <begin position="314"/>
        <end position="333"/>
    </location>
</feature>
<proteinExistence type="predicted"/>
<feature type="transmembrane region" description="Helical" evidence="7">
    <location>
        <begin position="52"/>
        <end position="71"/>
    </location>
</feature>
<evidence type="ECO:0000256" key="5">
    <source>
        <dbReference type="ARBA" id="ARBA00022989"/>
    </source>
</evidence>
<dbReference type="GO" id="GO:0022857">
    <property type="term" value="F:transmembrane transporter activity"/>
    <property type="evidence" value="ECO:0007669"/>
    <property type="project" value="InterPro"/>
</dbReference>
<keyword evidence="3" id="KW-1003">Cell membrane</keyword>
<feature type="transmembrane region" description="Helical" evidence="7">
    <location>
        <begin position="171"/>
        <end position="189"/>
    </location>
</feature>
<dbReference type="eggNOG" id="COG2814">
    <property type="taxonomic scope" value="Bacteria"/>
</dbReference>
<evidence type="ECO:0000256" key="7">
    <source>
        <dbReference type="SAM" id="Phobius"/>
    </source>
</evidence>
<dbReference type="PANTHER" id="PTHR23517:SF2">
    <property type="entry name" value="MULTIDRUG RESISTANCE PROTEIN MDTH"/>
    <property type="match status" value="1"/>
</dbReference>
<feature type="domain" description="Major facilitator superfamily (MFS) profile" evidence="8">
    <location>
        <begin position="16"/>
        <end position="397"/>
    </location>
</feature>
<feature type="transmembrane region" description="Helical" evidence="7">
    <location>
        <begin position="345"/>
        <end position="362"/>
    </location>
</feature>
<feature type="transmembrane region" description="Helical" evidence="7">
    <location>
        <begin position="374"/>
        <end position="393"/>
    </location>
</feature>
<protein>
    <submittedName>
        <fullName evidence="9">Putative MFS-type transporter yqjV</fullName>
    </submittedName>
</protein>
<feature type="transmembrane region" description="Helical" evidence="7">
    <location>
        <begin position="17"/>
        <end position="40"/>
    </location>
</feature>
<evidence type="ECO:0000259" key="8">
    <source>
        <dbReference type="PROSITE" id="PS50850"/>
    </source>
</evidence>
<name>I0KA23_9BACT</name>
<dbReference type="Pfam" id="PF07690">
    <property type="entry name" value="MFS_1"/>
    <property type="match status" value="1"/>
</dbReference>
<evidence type="ECO:0000313" key="10">
    <source>
        <dbReference type="Proteomes" id="UP000011058"/>
    </source>
</evidence>
<feature type="transmembrane region" description="Helical" evidence="7">
    <location>
        <begin position="218"/>
        <end position="243"/>
    </location>
</feature>
<evidence type="ECO:0000256" key="4">
    <source>
        <dbReference type="ARBA" id="ARBA00022692"/>
    </source>
</evidence>
<evidence type="ECO:0000256" key="3">
    <source>
        <dbReference type="ARBA" id="ARBA00022475"/>
    </source>
</evidence>
<dbReference type="Proteomes" id="UP000011058">
    <property type="component" value="Chromosome"/>
</dbReference>
<dbReference type="AlphaFoldDB" id="I0KA23"/>
<dbReference type="KEGG" id="fae:FAES_2967"/>
<dbReference type="EMBL" id="HE796683">
    <property type="protein sequence ID" value="CCH00976.1"/>
    <property type="molecule type" value="Genomic_DNA"/>
</dbReference>
<feature type="transmembrane region" description="Helical" evidence="7">
    <location>
        <begin position="283"/>
        <end position="302"/>
    </location>
</feature>
<dbReference type="InterPro" id="IPR050171">
    <property type="entry name" value="MFS_Transporters"/>
</dbReference>
<comment type="subcellular location">
    <subcellularLocation>
        <location evidence="1">Cell membrane</location>
        <topology evidence="1">Multi-pass membrane protein</topology>
    </subcellularLocation>
</comment>
<accession>I0KA23</accession>
<evidence type="ECO:0000256" key="6">
    <source>
        <dbReference type="ARBA" id="ARBA00023136"/>
    </source>
</evidence>
<reference evidence="9 10" key="1">
    <citation type="journal article" date="2012" name="J. Bacteriol.">
        <title>Genome Sequence of Fibrella aestuarina BUZ 2T, a Filamentous Marine Bacterium.</title>
        <authorList>
            <person name="Filippini M."/>
            <person name="Qi W."/>
            <person name="Blom J."/>
            <person name="Goesmann A."/>
            <person name="Smits T.H."/>
            <person name="Bagheri H.C."/>
        </authorList>
    </citation>
    <scope>NUCLEOTIDE SEQUENCE [LARGE SCALE GENOMIC DNA]</scope>
    <source>
        <strain evidence="10">BUZ 2T</strain>
    </source>
</reference>
<gene>
    <name evidence="9" type="ORF">FAES_2967</name>
</gene>
<keyword evidence="10" id="KW-1185">Reference proteome</keyword>
<evidence type="ECO:0000256" key="1">
    <source>
        <dbReference type="ARBA" id="ARBA00004651"/>
    </source>
</evidence>
<dbReference type="SUPFAM" id="SSF103473">
    <property type="entry name" value="MFS general substrate transporter"/>
    <property type="match status" value="1"/>
</dbReference>
<dbReference type="InterPro" id="IPR036259">
    <property type="entry name" value="MFS_trans_sf"/>
</dbReference>
<dbReference type="OrthoDB" id="5379144at2"/>
<sequence>MLLQLYRKAYTGLTRPVWLLAVVMLINRSGTMVLPYLSLYMTQQLRFTVEQTGVVLAIYGSGALLGTFLGGKLTDRIGFYWIQAGSLLFGGCMLVALQFVTRFEGLCVLVFVFTTLGDSFRPANNAALAYYSTPDSRTRAYSLNRLAINLGWAVGGGLGGILAGINYHLLFWADGLTCIGAALYLLYALPRPARPTPAADHQTTEVASVRSPWRDGTFLLFIGCVVAYTTAFMQFFSLMPLYLKQRLGLPEAKIGLLNAFNGLLIVAVEMALVYWLEQRFQRRLGIAAAGILLTGLALLTLIQTQVPGVEWVSVFLFTAGEILAMPFLLTFAANRASDSNRGQYMGVYSMAWALAQVGSPFLGSQLTQRFGFTVLWLFMANLCVLAATGIALIRNRQ</sequence>
<evidence type="ECO:0000313" key="9">
    <source>
        <dbReference type="EMBL" id="CCH00976.1"/>
    </source>
</evidence>
<feature type="transmembrane region" description="Helical" evidence="7">
    <location>
        <begin position="146"/>
        <end position="165"/>
    </location>
</feature>
<dbReference type="PATRIC" id="fig|1166018.3.peg.4736"/>
<keyword evidence="2" id="KW-0813">Transport</keyword>